<dbReference type="SUPFAM" id="SSF63748">
    <property type="entry name" value="Tudor/PWWP/MBT"/>
    <property type="match status" value="1"/>
</dbReference>
<feature type="compositionally biased region" description="Polar residues" evidence="6">
    <location>
        <begin position="72"/>
        <end position="82"/>
    </location>
</feature>
<dbReference type="Proteomes" id="UP000507470">
    <property type="component" value="Unassembled WGS sequence"/>
</dbReference>
<evidence type="ECO:0000256" key="5">
    <source>
        <dbReference type="PROSITE-ProRule" id="PRU01016"/>
    </source>
</evidence>
<dbReference type="PROSITE" id="PS51679">
    <property type="entry name" value="SAM_MT_C5"/>
    <property type="match status" value="1"/>
</dbReference>
<feature type="compositionally biased region" description="Basic and acidic residues" evidence="6">
    <location>
        <begin position="646"/>
        <end position="656"/>
    </location>
</feature>
<feature type="region of interest" description="Disordered" evidence="6">
    <location>
        <begin position="63"/>
        <end position="82"/>
    </location>
</feature>
<sequence>MNTDNSETIHHVHRNTNLIAGSSIEPNNEGIENSSNSSNNVMLGGVASYKRWQRENLLKKKSFVTQKEDSNNNETCGNYGDSSIAIQHSHEKSYNTFHQKENSGQNRNKQDKIKKSGQHQGGVFSRGGRGGIKESENNNAKSDSHMHLNSLSPILELQEPDVSLDNNCFKSLLPPLLRPTVTVEAEVHTSMREMEKRQQKESCSAQGMPCDLGKSQNKHIQELIGQLDISDLVGASGITTSTPEKLMQGVNKKQNRKKPRMANKEKEITRTRHMRSCAPTVFYKKNKKKLQKQDLEMFDTKVAQSANNLSKTNQLNHHFMEQEVVEIENHEAPTKSSTTEHTFEINMDVDHSSQKITTISAPPPVTGRIIGKNCMRKKRSKNEKISTLVPPLKLRKISSDENSALINNCSDEQVKTIALNQIIEYDKSEDRNSFVGEKELENKDVESSEILSSKIYVAEIYSEDKHGTEKDIDKDVYWNYGATSEVEGIVELQVDEGDNMESGIGSDSDCNNRDNGDFNGEPDCVNVLGNNNNFEGQESTNGLDTEVDNNMKKTDEYQEAVNFEETGNVMNTGFKNSPNTASLRECCSLSNANQVEINSERYNDVNLHTVGTEEMTDFIAGRIKEKAAKKYGKFEKIGRGTAGWEDSLRQKPRKTELFQVNPAPQKLLSKVAEDSGSGNNDLKESNKKAKRGRPRLHEKASGNHEIDPTLEIRTDHKSSDDPNFGQVVWGKLGRQRWWPAIVVEGYMVLRKQAEPGHSWLFWFGDHKITEVSRERIVPFVANFIRMYGGKTIGNLFKHGVEEAIKVSAERCNYNYSTNQLLDWALKGFLEESTSAPLDNNIFLPSKEKPLSDFVLEAISELRSTMRRNIDNSDDEDDDLKPSGQEICISCNDIKQEVVHQHPLFVGGLCKECKQELIESFFAVGDDGTGVKRMICAAVHLQINQADPWTCFLCHPYSKETHGYLIPKTDWMRNILRLYDTGYQVQFLLTTGKVILDSLGLDIEVYYTSEIDEDSLLVTSFHYGDSVTPIGDVTKLTEEKLKEISPIDLVIGGSPCNDLSLANPIRKGFSDFSSTALLFFDYFRILRCLQNLSDGHHVFWLYENVASMKREYSDVISRFLQCQPALWDAKYFSAQARPRYFWGNIPGMYSTPDLSDIKLTADLDDILSQKCNRKATVKIIRTVTTRQNSLKQGKNDAFFPVTMNGKDDIIWISELERVFGFPDHYTDVGNITVTKRRQMIGRAWSIPVLKKILNTITDFFAVRNVVESCKL</sequence>
<feature type="active site" evidence="5">
    <location>
        <position position="1055"/>
    </location>
</feature>
<keyword evidence="2 5" id="KW-0489">Methyltransferase</keyword>
<organism evidence="8 9">
    <name type="scientific">Mytilus coruscus</name>
    <name type="common">Sea mussel</name>
    <dbReference type="NCBI Taxonomy" id="42192"/>
    <lineage>
        <taxon>Eukaryota</taxon>
        <taxon>Metazoa</taxon>
        <taxon>Spiralia</taxon>
        <taxon>Lophotrochozoa</taxon>
        <taxon>Mollusca</taxon>
        <taxon>Bivalvia</taxon>
        <taxon>Autobranchia</taxon>
        <taxon>Pteriomorphia</taxon>
        <taxon>Mytilida</taxon>
        <taxon>Mytiloidea</taxon>
        <taxon>Mytilidae</taxon>
        <taxon>Mytilinae</taxon>
        <taxon>Mytilus</taxon>
    </lineage>
</organism>
<dbReference type="PROSITE" id="PS50812">
    <property type="entry name" value="PWWP"/>
    <property type="match status" value="1"/>
</dbReference>
<evidence type="ECO:0000256" key="6">
    <source>
        <dbReference type="SAM" id="MobiDB-lite"/>
    </source>
</evidence>
<dbReference type="Gene3D" id="2.30.30.140">
    <property type="match status" value="1"/>
</dbReference>
<dbReference type="InterPro" id="IPR001525">
    <property type="entry name" value="C5_MeTfrase"/>
</dbReference>
<evidence type="ECO:0000259" key="7">
    <source>
        <dbReference type="PROSITE" id="PS50812"/>
    </source>
</evidence>
<comment type="similarity">
    <text evidence="5">Belongs to the class I-like SAM-binding methyltransferase superfamily. C5-methyltransferase family.</text>
</comment>
<name>A0A6J8AI54_MYTCO</name>
<dbReference type="EC" id="2.1.1.37" evidence="1"/>
<dbReference type="InterPro" id="IPR050390">
    <property type="entry name" value="C5-Methyltransferase"/>
</dbReference>
<feature type="region of interest" description="Disordered" evidence="6">
    <location>
        <begin position="250"/>
        <end position="270"/>
    </location>
</feature>
<dbReference type="PANTHER" id="PTHR23068:SF25">
    <property type="entry name" value="DNA (CYTOSINE-5)-METHYLTRANSFERASE DRM2"/>
    <property type="match status" value="1"/>
</dbReference>
<evidence type="ECO:0000256" key="1">
    <source>
        <dbReference type="ARBA" id="ARBA00011975"/>
    </source>
</evidence>
<dbReference type="GO" id="GO:0003886">
    <property type="term" value="F:DNA (cytosine-5-)-methyltransferase activity"/>
    <property type="evidence" value="ECO:0007669"/>
    <property type="project" value="UniProtKB-EC"/>
</dbReference>
<dbReference type="SMART" id="SM00293">
    <property type="entry name" value="PWWP"/>
    <property type="match status" value="1"/>
</dbReference>
<dbReference type="Pfam" id="PF00855">
    <property type="entry name" value="PWWP"/>
    <property type="match status" value="1"/>
</dbReference>
<gene>
    <name evidence="8" type="ORF">MCOR_7760</name>
</gene>
<dbReference type="OrthoDB" id="641149at2759"/>
<evidence type="ECO:0000256" key="4">
    <source>
        <dbReference type="ARBA" id="ARBA00022691"/>
    </source>
</evidence>
<dbReference type="GO" id="GO:0032259">
    <property type="term" value="P:methylation"/>
    <property type="evidence" value="ECO:0007669"/>
    <property type="project" value="UniProtKB-KW"/>
</dbReference>
<evidence type="ECO:0000313" key="9">
    <source>
        <dbReference type="Proteomes" id="UP000507470"/>
    </source>
</evidence>
<accession>A0A6J8AI54</accession>
<reference evidence="8 9" key="1">
    <citation type="submission" date="2020-06" db="EMBL/GenBank/DDBJ databases">
        <authorList>
            <person name="Li R."/>
            <person name="Bekaert M."/>
        </authorList>
    </citation>
    <scope>NUCLEOTIDE SEQUENCE [LARGE SCALE GENOMIC DNA]</scope>
    <source>
        <strain evidence="9">wild</strain>
    </source>
</reference>
<keyword evidence="4 5" id="KW-0949">S-adenosyl-L-methionine</keyword>
<dbReference type="PROSITE" id="PS00094">
    <property type="entry name" value="C5_MTASE_1"/>
    <property type="match status" value="1"/>
</dbReference>
<dbReference type="InterPro" id="IPR018117">
    <property type="entry name" value="C5_DNA_meth_AS"/>
</dbReference>
<feature type="compositionally biased region" description="Basic and acidic residues" evidence="6">
    <location>
        <begin position="131"/>
        <end position="145"/>
    </location>
</feature>
<dbReference type="PANTHER" id="PTHR23068">
    <property type="entry name" value="DNA CYTOSINE-5- -METHYLTRANSFERASE 3-RELATED"/>
    <property type="match status" value="1"/>
</dbReference>
<evidence type="ECO:0000313" key="8">
    <source>
        <dbReference type="EMBL" id="CAC5368096.1"/>
    </source>
</evidence>
<dbReference type="Pfam" id="PF17980">
    <property type="entry name" value="ADD_DNMT3"/>
    <property type="match status" value="1"/>
</dbReference>
<evidence type="ECO:0000256" key="2">
    <source>
        <dbReference type="ARBA" id="ARBA00022603"/>
    </source>
</evidence>
<dbReference type="SUPFAM" id="SSF53335">
    <property type="entry name" value="S-adenosyl-L-methionine-dependent methyltransferases"/>
    <property type="match status" value="1"/>
</dbReference>
<dbReference type="GO" id="GO:0005634">
    <property type="term" value="C:nucleus"/>
    <property type="evidence" value="ECO:0007669"/>
    <property type="project" value="TreeGrafter"/>
</dbReference>
<dbReference type="CDD" id="cd11725">
    <property type="entry name" value="ADDz_Dnmt3"/>
    <property type="match status" value="1"/>
</dbReference>
<evidence type="ECO:0000256" key="3">
    <source>
        <dbReference type="ARBA" id="ARBA00022679"/>
    </source>
</evidence>
<dbReference type="InterPro" id="IPR000313">
    <property type="entry name" value="PWWP_dom"/>
</dbReference>
<dbReference type="Gene3D" id="3.40.50.150">
    <property type="entry name" value="Vaccinia Virus protein VP39"/>
    <property type="match status" value="1"/>
</dbReference>
<feature type="region of interest" description="Disordered" evidence="6">
    <location>
        <begin position="97"/>
        <end position="145"/>
    </location>
</feature>
<keyword evidence="3 5" id="KW-0808">Transferase</keyword>
<feature type="domain" description="PWWP" evidence="7">
    <location>
        <begin position="724"/>
        <end position="782"/>
    </location>
</feature>
<feature type="compositionally biased region" description="Basic and acidic residues" evidence="6">
    <location>
        <begin position="695"/>
        <end position="720"/>
    </location>
</feature>
<dbReference type="InterPro" id="IPR040552">
    <property type="entry name" value="DNMT3_ADD_GATA1-like"/>
</dbReference>
<protein>
    <recommendedName>
        <fullName evidence="1">DNA (cytosine-5-)-methyltransferase</fullName>
        <ecNumber evidence="1">2.1.1.37</ecNumber>
    </recommendedName>
</protein>
<dbReference type="AlphaFoldDB" id="A0A6J8AI54"/>
<keyword evidence="9" id="KW-1185">Reference proteome</keyword>
<feature type="region of interest" description="Disordered" evidence="6">
    <location>
        <begin position="645"/>
        <end position="720"/>
    </location>
</feature>
<dbReference type="InterPro" id="IPR029063">
    <property type="entry name" value="SAM-dependent_MTases_sf"/>
</dbReference>
<dbReference type="EMBL" id="CACVKT020001442">
    <property type="protein sequence ID" value="CAC5368096.1"/>
    <property type="molecule type" value="Genomic_DNA"/>
</dbReference>
<dbReference type="CDD" id="cd05835">
    <property type="entry name" value="PWWP_DNMT3"/>
    <property type="match status" value="1"/>
</dbReference>
<proteinExistence type="inferred from homology"/>